<evidence type="ECO:0000256" key="2">
    <source>
        <dbReference type="ARBA" id="ARBA00023125"/>
    </source>
</evidence>
<evidence type="ECO:0000256" key="3">
    <source>
        <dbReference type="ARBA" id="ARBA00023163"/>
    </source>
</evidence>
<evidence type="ECO:0000313" key="5">
    <source>
        <dbReference type="EMBL" id="PWK21499.1"/>
    </source>
</evidence>
<sequence length="231" mass="27273">MKFEGYFWCNPYFNYNRDISHMIKELQANYGHLFEEELINEINQTGTYREIHEGHKLMEIGDYVKSMPLLISGVIKVLREDGDGDELLLYFLEHGDTCAMTLNCCMGHTKSEVRAIAETNAKLIMIPIQKMEEWLAKYTSWRNFVLLSYHNRLNEMLETIDSIAFLRMDDRLLKYLRDKARVTNDNEISTTHQQIAYELHTSRVVISRLLKKLENLGEIKLHRNQIRLLKV</sequence>
<protein>
    <submittedName>
        <fullName evidence="5">CRP/FNR family transcriptional regulator</fullName>
    </submittedName>
</protein>
<dbReference type="Pfam" id="PF13545">
    <property type="entry name" value="HTH_Crp_2"/>
    <property type="match status" value="1"/>
</dbReference>
<dbReference type="InterPro" id="IPR000595">
    <property type="entry name" value="cNMP-bd_dom"/>
</dbReference>
<organism evidence="5 6">
    <name type="scientific">Maribacter polysiphoniae</name>
    <dbReference type="NCBI Taxonomy" id="429344"/>
    <lineage>
        <taxon>Bacteria</taxon>
        <taxon>Pseudomonadati</taxon>
        <taxon>Bacteroidota</taxon>
        <taxon>Flavobacteriia</taxon>
        <taxon>Flavobacteriales</taxon>
        <taxon>Flavobacteriaceae</taxon>
        <taxon>Maribacter</taxon>
    </lineage>
</organism>
<dbReference type="SUPFAM" id="SSF51206">
    <property type="entry name" value="cAMP-binding domain-like"/>
    <property type="match status" value="1"/>
</dbReference>
<gene>
    <name evidence="5" type="ORF">LX92_03650</name>
</gene>
<dbReference type="GO" id="GO:0006355">
    <property type="term" value="P:regulation of DNA-templated transcription"/>
    <property type="evidence" value="ECO:0007669"/>
    <property type="project" value="InterPro"/>
</dbReference>
<dbReference type="GO" id="GO:0003677">
    <property type="term" value="F:DNA binding"/>
    <property type="evidence" value="ECO:0007669"/>
    <property type="project" value="UniProtKB-KW"/>
</dbReference>
<name>A0A316DWD2_9FLAO</name>
<reference evidence="5 6" key="1">
    <citation type="submission" date="2018-05" db="EMBL/GenBank/DDBJ databases">
        <title>Genomic Encyclopedia of Archaeal and Bacterial Type Strains, Phase II (KMG-II): from individual species to whole genera.</title>
        <authorList>
            <person name="Goeker M."/>
        </authorList>
    </citation>
    <scope>NUCLEOTIDE SEQUENCE [LARGE SCALE GENOMIC DNA]</scope>
    <source>
        <strain evidence="5 6">DSM 23514</strain>
    </source>
</reference>
<accession>A0A316DWD2</accession>
<dbReference type="EMBL" id="QGGQ01000011">
    <property type="protein sequence ID" value="PWK21499.1"/>
    <property type="molecule type" value="Genomic_DNA"/>
</dbReference>
<proteinExistence type="predicted"/>
<evidence type="ECO:0000256" key="1">
    <source>
        <dbReference type="ARBA" id="ARBA00023015"/>
    </source>
</evidence>
<dbReference type="InterPro" id="IPR014710">
    <property type="entry name" value="RmlC-like_jellyroll"/>
</dbReference>
<evidence type="ECO:0000313" key="6">
    <source>
        <dbReference type="Proteomes" id="UP000245667"/>
    </source>
</evidence>
<keyword evidence="2" id="KW-0238">DNA-binding</keyword>
<evidence type="ECO:0000259" key="4">
    <source>
        <dbReference type="PROSITE" id="PS51063"/>
    </source>
</evidence>
<feature type="domain" description="HTH crp-type" evidence="4">
    <location>
        <begin position="166"/>
        <end position="231"/>
    </location>
</feature>
<dbReference type="InterPro" id="IPR012318">
    <property type="entry name" value="HTH_CRP"/>
</dbReference>
<comment type="caution">
    <text evidence="5">The sequence shown here is derived from an EMBL/GenBank/DDBJ whole genome shotgun (WGS) entry which is preliminary data.</text>
</comment>
<dbReference type="InterPro" id="IPR018490">
    <property type="entry name" value="cNMP-bd_dom_sf"/>
</dbReference>
<dbReference type="Gene3D" id="1.10.10.10">
    <property type="entry name" value="Winged helix-like DNA-binding domain superfamily/Winged helix DNA-binding domain"/>
    <property type="match status" value="1"/>
</dbReference>
<dbReference type="Proteomes" id="UP000245667">
    <property type="component" value="Unassembled WGS sequence"/>
</dbReference>
<dbReference type="PROSITE" id="PS51063">
    <property type="entry name" value="HTH_CRP_2"/>
    <property type="match status" value="1"/>
</dbReference>
<dbReference type="Pfam" id="PF00027">
    <property type="entry name" value="cNMP_binding"/>
    <property type="match status" value="1"/>
</dbReference>
<keyword evidence="1" id="KW-0805">Transcription regulation</keyword>
<dbReference type="SUPFAM" id="SSF46785">
    <property type="entry name" value="Winged helix' DNA-binding domain"/>
    <property type="match status" value="1"/>
</dbReference>
<dbReference type="AlphaFoldDB" id="A0A316DWD2"/>
<dbReference type="Gene3D" id="2.60.120.10">
    <property type="entry name" value="Jelly Rolls"/>
    <property type="match status" value="1"/>
</dbReference>
<dbReference type="InterPro" id="IPR036390">
    <property type="entry name" value="WH_DNA-bd_sf"/>
</dbReference>
<dbReference type="CDD" id="cd00038">
    <property type="entry name" value="CAP_ED"/>
    <property type="match status" value="1"/>
</dbReference>
<dbReference type="InterPro" id="IPR036388">
    <property type="entry name" value="WH-like_DNA-bd_sf"/>
</dbReference>
<keyword evidence="3" id="KW-0804">Transcription</keyword>